<proteinExistence type="predicted"/>
<reference evidence="2" key="1">
    <citation type="journal article" date="2019" name="Int. J. Syst. Evol. Microbiol.">
        <title>The Global Catalogue of Microorganisms (GCM) 10K type strain sequencing project: providing services to taxonomists for standard genome sequencing and annotation.</title>
        <authorList>
            <consortium name="The Broad Institute Genomics Platform"/>
            <consortium name="The Broad Institute Genome Sequencing Center for Infectious Disease"/>
            <person name="Wu L."/>
            <person name="Ma J."/>
        </authorList>
    </citation>
    <scope>NUCLEOTIDE SEQUENCE [LARGE SCALE GENOMIC DNA]</scope>
    <source>
        <strain evidence="2">JCM 17543</strain>
    </source>
</reference>
<keyword evidence="2" id="KW-1185">Reference proteome</keyword>
<organism evidence="1 2">
    <name type="scientific">Sphingomonas limnosediminicola</name>
    <dbReference type="NCBI Taxonomy" id="940133"/>
    <lineage>
        <taxon>Bacteria</taxon>
        <taxon>Pseudomonadati</taxon>
        <taxon>Pseudomonadota</taxon>
        <taxon>Alphaproteobacteria</taxon>
        <taxon>Sphingomonadales</taxon>
        <taxon>Sphingomonadaceae</taxon>
        <taxon>Sphingomonas</taxon>
    </lineage>
</organism>
<evidence type="ECO:0000313" key="1">
    <source>
        <dbReference type="EMBL" id="GAA3901797.1"/>
    </source>
</evidence>
<name>A0ABP7LLF9_9SPHN</name>
<comment type="caution">
    <text evidence="1">The sequence shown here is derived from an EMBL/GenBank/DDBJ whole genome shotgun (WGS) entry which is preliminary data.</text>
</comment>
<sequence>MPAEPPRTPDKRYIVVEGRAGPRLWRASIPSLSAETREALVKKLMLARRAIRHARGDGEALAQARNDVDEAKRALGERGSVWWDDGAPDLNRRLIRNSPYRDWYAELVGKS</sequence>
<gene>
    <name evidence="1" type="ORF">GCM10022276_20660</name>
</gene>
<dbReference type="EMBL" id="BAABBM010000001">
    <property type="protein sequence ID" value="GAA3901797.1"/>
    <property type="molecule type" value="Genomic_DNA"/>
</dbReference>
<accession>A0ABP7LLF9</accession>
<protein>
    <submittedName>
        <fullName evidence="1">Uncharacterized protein</fullName>
    </submittedName>
</protein>
<dbReference type="Proteomes" id="UP001500827">
    <property type="component" value="Unassembled WGS sequence"/>
</dbReference>
<evidence type="ECO:0000313" key="2">
    <source>
        <dbReference type="Proteomes" id="UP001500827"/>
    </source>
</evidence>